<dbReference type="EMBL" id="HBGE01083037">
    <property type="protein sequence ID" value="CAD9172751.1"/>
    <property type="molecule type" value="Transcribed_RNA"/>
</dbReference>
<dbReference type="Pfam" id="PF13508">
    <property type="entry name" value="Acetyltransf_7"/>
    <property type="match status" value="1"/>
</dbReference>
<gene>
    <name evidence="2" type="ORF">ACAT0790_LOCUS49520</name>
</gene>
<dbReference type="AlphaFoldDB" id="A0A7S1WK11"/>
<dbReference type="InterPro" id="IPR000182">
    <property type="entry name" value="GNAT_dom"/>
</dbReference>
<evidence type="ECO:0000259" key="1">
    <source>
        <dbReference type="PROSITE" id="PS51186"/>
    </source>
</evidence>
<sequence length="177" mass="19292">MPAKLAVDAGEALRLEEGRVAPGRTEGVLELLRVSGVEPSPFSMQEADACMVATDASEQVVGFVQGFARGDTLFVCQICVHPTLRRCGLATRMMDALAAVHGAAHVEASVTPADTELRDTIRHFAMAHHCPCTVAGKWQLEERFPTSRRALTQFLYRVGPLVHKDHLEALTPAYSRL</sequence>
<dbReference type="SUPFAM" id="SSF55729">
    <property type="entry name" value="Acyl-CoA N-acyltransferases (Nat)"/>
    <property type="match status" value="1"/>
</dbReference>
<evidence type="ECO:0000313" key="2">
    <source>
        <dbReference type="EMBL" id="CAD9172751.1"/>
    </source>
</evidence>
<feature type="domain" description="N-acetyltransferase" evidence="1">
    <location>
        <begin position="15"/>
        <end position="156"/>
    </location>
</feature>
<name>A0A7S1WK11_ALECA</name>
<accession>A0A7S1WK11</accession>
<dbReference type="CDD" id="cd04301">
    <property type="entry name" value="NAT_SF"/>
    <property type="match status" value="1"/>
</dbReference>
<reference evidence="2" key="1">
    <citation type="submission" date="2021-01" db="EMBL/GenBank/DDBJ databases">
        <authorList>
            <person name="Corre E."/>
            <person name="Pelletier E."/>
            <person name="Niang G."/>
            <person name="Scheremetjew M."/>
            <person name="Finn R."/>
            <person name="Kale V."/>
            <person name="Holt S."/>
            <person name="Cochrane G."/>
            <person name="Meng A."/>
            <person name="Brown T."/>
            <person name="Cohen L."/>
        </authorList>
    </citation>
    <scope>NUCLEOTIDE SEQUENCE</scope>
    <source>
        <strain evidence="2">OF101</strain>
    </source>
</reference>
<dbReference type="Gene3D" id="3.40.630.30">
    <property type="match status" value="1"/>
</dbReference>
<protein>
    <recommendedName>
        <fullName evidence="1">N-acetyltransferase domain-containing protein</fullName>
    </recommendedName>
</protein>
<dbReference type="PROSITE" id="PS51186">
    <property type="entry name" value="GNAT"/>
    <property type="match status" value="1"/>
</dbReference>
<dbReference type="GO" id="GO:0016747">
    <property type="term" value="F:acyltransferase activity, transferring groups other than amino-acyl groups"/>
    <property type="evidence" value="ECO:0007669"/>
    <property type="project" value="InterPro"/>
</dbReference>
<proteinExistence type="predicted"/>
<organism evidence="2">
    <name type="scientific">Alexandrium catenella</name>
    <name type="common">Red tide dinoflagellate</name>
    <name type="synonym">Gonyaulax catenella</name>
    <dbReference type="NCBI Taxonomy" id="2925"/>
    <lineage>
        <taxon>Eukaryota</taxon>
        <taxon>Sar</taxon>
        <taxon>Alveolata</taxon>
        <taxon>Dinophyceae</taxon>
        <taxon>Gonyaulacales</taxon>
        <taxon>Pyrocystaceae</taxon>
        <taxon>Alexandrium</taxon>
    </lineage>
</organism>
<dbReference type="InterPro" id="IPR016181">
    <property type="entry name" value="Acyl_CoA_acyltransferase"/>
</dbReference>